<keyword evidence="1" id="KW-1133">Transmembrane helix</keyword>
<protein>
    <recommendedName>
        <fullName evidence="2">EF-hand domain-containing protein</fullName>
    </recommendedName>
</protein>
<proteinExistence type="predicted"/>
<keyword evidence="1" id="KW-0812">Transmembrane</keyword>
<dbReference type="PROSITE" id="PS50222">
    <property type="entry name" value="EF_HAND_2"/>
    <property type="match status" value="1"/>
</dbReference>
<dbReference type="InterPro" id="IPR002048">
    <property type="entry name" value="EF_hand_dom"/>
</dbReference>
<dbReference type="KEGG" id="mis:MICPUN_63686"/>
<dbReference type="GeneID" id="8248471"/>
<keyword evidence="4" id="KW-1185">Reference proteome</keyword>
<sequence>MVAKMIYDVLASFTCPRTITFKDWRLGFTHKALMAAIVSYVCWNLFSSQLFLVDSVPLGLVSIWPTSEYNGSLGVANYREARETFYEEYTSARKRDKTYRYCDNKKYSYYYDANYDYRDISCALWQEEQVPAKGESQMFFTTFVQENSVSYVTVDPDFDGKCDRDMFVKAGIDEELCPKHGEVSHSLGRCYCRNTRNMFVAAAENMTLNMEHKYMAMYGEGFLPRTIIRVEGSLENLHEFQPGETLAVPVLKILEFLGANLDEVYDPKVNPDDATLRLKGMQVTAKLQYYNYHQAPGFEKQKDGKPGETICILEFSQQDMWASMGNNPEYSVTTAHKGGFVDRYRYGIKVVIQASGIISTVDLMFMVNTVIQGLVLLNIAVVATQMIAFYALGDRSKMYKEQGNETASFEREAARFAVQSIVAGHVFHLLDEDKSGALDQQEVFEAIKRHIEGSGLTEEEMDTLASFVIHQAELDSEQWGENGQAGVIELAEWDNLFTSGHADFHSLSRMIKHLDKQEASFLLDRAKSFRQSLGRGYGSIGSKNV</sequence>
<dbReference type="InParanoid" id="C1EF72"/>
<dbReference type="InterPro" id="IPR018247">
    <property type="entry name" value="EF_Hand_1_Ca_BS"/>
</dbReference>
<dbReference type="AlphaFoldDB" id="C1EF72"/>
<evidence type="ECO:0000256" key="1">
    <source>
        <dbReference type="SAM" id="Phobius"/>
    </source>
</evidence>
<evidence type="ECO:0000313" key="3">
    <source>
        <dbReference type="EMBL" id="ACO67042.1"/>
    </source>
</evidence>
<dbReference type="Proteomes" id="UP000002009">
    <property type="component" value="Chromosome 13"/>
</dbReference>
<dbReference type="PROSITE" id="PS00018">
    <property type="entry name" value="EF_HAND_1"/>
    <property type="match status" value="1"/>
</dbReference>
<dbReference type="EMBL" id="CP001331">
    <property type="protein sequence ID" value="ACO67042.1"/>
    <property type="molecule type" value="Genomic_DNA"/>
</dbReference>
<feature type="transmembrane region" description="Helical" evidence="1">
    <location>
        <begin position="373"/>
        <end position="392"/>
    </location>
</feature>
<accession>C1EF72</accession>
<evidence type="ECO:0000259" key="2">
    <source>
        <dbReference type="PROSITE" id="PS50222"/>
    </source>
</evidence>
<dbReference type="GO" id="GO:0005509">
    <property type="term" value="F:calcium ion binding"/>
    <property type="evidence" value="ECO:0007669"/>
    <property type="project" value="InterPro"/>
</dbReference>
<dbReference type="RefSeq" id="XP_002505784.1">
    <property type="nucleotide sequence ID" value="XM_002505738.1"/>
</dbReference>
<dbReference type="Gene3D" id="1.10.238.10">
    <property type="entry name" value="EF-hand"/>
    <property type="match status" value="1"/>
</dbReference>
<name>C1EF72_MICCC</name>
<feature type="domain" description="EF-hand" evidence="2">
    <location>
        <begin position="418"/>
        <end position="453"/>
    </location>
</feature>
<dbReference type="eggNOG" id="ENOG502T10T">
    <property type="taxonomic scope" value="Eukaryota"/>
</dbReference>
<organism evidence="3 4">
    <name type="scientific">Micromonas commoda (strain RCC299 / NOUM17 / CCMP2709)</name>
    <name type="common">Picoplanktonic green alga</name>
    <dbReference type="NCBI Taxonomy" id="296587"/>
    <lineage>
        <taxon>Eukaryota</taxon>
        <taxon>Viridiplantae</taxon>
        <taxon>Chlorophyta</taxon>
        <taxon>Mamiellophyceae</taxon>
        <taxon>Mamiellales</taxon>
        <taxon>Mamiellaceae</taxon>
        <taxon>Micromonas</taxon>
    </lineage>
</organism>
<reference evidence="3 4" key="1">
    <citation type="journal article" date="2009" name="Science">
        <title>Green evolution and dynamic adaptations revealed by genomes of the marine picoeukaryotes Micromonas.</title>
        <authorList>
            <person name="Worden A.Z."/>
            <person name="Lee J.H."/>
            <person name="Mock T."/>
            <person name="Rouze P."/>
            <person name="Simmons M.P."/>
            <person name="Aerts A.L."/>
            <person name="Allen A.E."/>
            <person name="Cuvelier M.L."/>
            <person name="Derelle E."/>
            <person name="Everett M.V."/>
            <person name="Foulon E."/>
            <person name="Grimwood J."/>
            <person name="Gundlach H."/>
            <person name="Henrissat B."/>
            <person name="Napoli C."/>
            <person name="McDonald S.M."/>
            <person name="Parker M.S."/>
            <person name="Rombauts S."/>
            <person name="Salamov A."/>
            <person name="Von Dassow P."/>
            <person name="Badger J.H."/>
            <person name="Coutinho P.M."/>
            <person name="Demir E."/>
            <person name="Dubchak I."/>
            <person name="Gentemann C."/>
            <person name="Eikrem W."/>
            <person name="Gready J.E."/>
            <person name="John U."/>
            <person name="Lanier W."/>
            <person name="Lindquist E.A."/>
            <person name="Lucas S."/>
            <person name="Mayer K.F."/>
            <person name="Moreau H."/>
            <person name="Not F."/>
            <person name="Otillar R."/>
            <person name="Panaud O."/>
            <person name="Pangilinan J."/>
            <person name="Paulsen I."/>
            <person name="Piegu B."/>
            <person name="Poliakov A."/>
            <person name="Robbens S."/>
            <person name="Schmutz J."/>
            <person name="Toulza E."/>
            <person name="Wyss T."/>
            <person name="Zelensky A."/>
            <person name="Zhou K."/>
            <person name="Armbrust E.V."/>
            <person name="Bhattacharya D."/>
            <person name="Goodenough U.W."/>
            <person name="Van de Peer Y."/>
            <person name="Grigoriev I.V."/>
        </authorList>
    </citation>
    <scope>NUCLEOTIDE SEQUENCE [LARGE SCALE GENOMIC DNA]</scope>
    <source>
        <strain evidence="4">RCC299 / NOUM17</strain>
    </source>
</reference>
<keyword evidence="1" id="KW-0472">Membrane</keyword>
<evidence type="ECO:0000313" key="4">
    <source>
        <dbReference type="Proteomes" id="UP000002009"/>
    </source>
</evidence>
<gene>
    <name evidence="3" type="ORF">MICPUN_63686</name>
</gene>